<protein>
    <submittedName>
        <fullName evidence="3">GNAT family N-acetyltransferase</fullName>
    </submittedName>
</protein>
<dbReference type="PROSITE" id="PS51186">
    <property type="entry name" value="GNAT"/>
    <property type="match status" value="1"/>
</dbReference>
<gene>
    <name evidence="3" type="ORF">EA473_17165</name>
</gene>
<dbReference type="Gene3D" id="3.40.630.30">
    <property type="match status" value="1"/>
</dbReference>
<dbReference type="Pfam" id="PF00583">
    <property type="entry name" value="Acetyltransf_1"/>
    <property type="match status" value="1"/>
</dbReference>
<dbReference type="InterPro" id="IPR000182">
    <property type="entry name" value="GNAT_dom"/>
</dbReference>
<keyword evidence="3" id="KW-0808">Transferase</keyword>
<feature type="region of interest" description="Disordered" evidence="1">
    <location>
        <begin position="1"/>
        <end position="25"/>
    </location>
</feature>
<dbReference type="Proteomes" id="UP000282323">
    <property type="component" value="Unassembled WGS sequence"/>
</dbReference>
<dbReference type="CDD" id="cd04301">
    <property type="entry name" value="NAT_SF"/>
    <property type="match status" value="1"/>
</dbReference>
<keyword evidence="4" id="KW-1185">Reference proteome</keyword>
<dbReference type="SUPFAM" id="SSF55729">
    <property type="entry name" value="Acyl-CoA N-acyltransferases (Nat)"/>
    <property type="match status" value="1"/>
</dbReference>
<dbReference type="OrthoDB" id="134118at2157"/>
<dbReference type="PANTHER" id="PTHR47403:SF6">
    <property type="entry name" value="N-ACETYLTRANSFERASE DOMAIN-CONTAINING PROTEIN"/>
    <property type="match status" value="1"/>
</dbReference>
<dbReference type="EMBL" id="REGA01000017">
    <property type="protein sequence ID" value="RQG92241.1"/>
    <property type="molecule type" value="Genomic_DNA"/>
</dbReference>
<dbReference type="PANTHER" id="PTHR47403">
    <property type="entry name" value="LOC100145250 PROTEIN"/>
    <property type="match status" value="1"/>
</dbReference>
<comment type="caution">
    <text evidence="3">The sequence shown here is derived from an EMBL/GenBank/DDBJ whole genome shotgun (WGS) entry which is preliminary data.</text>
</comment>
<evidence type="ECO:0000256" key="1">
    <source>
        <dbReference type="SAM" id="MobiDB-lite"/>
    </source>
</evidence>
<feature type="domain" description="N-acetyltransferase" evidence="2">
    <location>
        <begin position="26"/>
        <end position="178"/>
    </location>
</feature>
<proteinExistence type="predicted"/>
<dbReference type="InterPro" id="IPR016181">
    <property type="entry name" value="Acyl_CoA_acyltransferase"/>
</dbReference>
<name>A0A3N6MA01_NATCH</name>
<dbReference type="GO" id="GO:0016747">
    <property type="term" value="F:acyltransferase activity, transferring groups other than amino-acyl groups"/>
    <property type="evidence" value="ECO:0007669"/>
    <property type="project" value="InterPro"/>
</dbReference>
<evidence type="ECO:0000313" key="3">
    <source>
        <dbReference type="EMBL" id="RQG92241.1"/>
    </source>
</evidence>
<feature type="compositionally biased region" description="Acidic residues" evidence="1">
    <location>
        <begin position="7"/>
        <end position="24"/>
    </location>
</feature>
<evidence type="ECO:0000259" key="2">
    <source>
        <dbReference type="PROSITE" id="PS51186"/>
    </source>
</evidence>
<accession>A0A3N6MA01</accession>
<organism evidence="3 4">
    <name type="scientific">Natrarchaeobius chitinivorans</name>
    <dbReference type="NCBI Taxonomy" id="1679083"/>
    <lineage>
        <taxon>Archaea</taxon>
        <taxon>Methanobacteriati</taxon>
        <taxon>Methanobacteriota</taxon>
        <taxon>Stenosarchaea group</taxon>
        <taxon>Halobacteria</taxon>
        <taxon>Halobacteriales</taxon>
        <taxon>Natrialbaceae</taxon>
        <taxon>Natrarchaeobius</taxon>
    </lineage>
</organism>
<reference evidence="3 4" key="1">
    <citation type="submission" date="2018-10" db="EMBL/GenBank/DDBJ databases">
        <title>Natrarchaeobius chitinivorans gen. nov., sp. nov., and Natrarchaeobius haloalkaliphilus sp. nov., alkaliphilic, chitin-utilizing haloarchaea from hypersaline alkaline lakes.</title>
        <authorList>
            <person name="Sorokin D.Y."/>
            <person name="Elcheninov A.G."/>
            <person name="Kostrikina N.A."/>
            <person name="Bale N.J."/>
            <person name="Sinninghe Damste J.S."/>
            <person name="Khijniak T.V."/>
            <person name="Kublanov I.V."/>
            <person name="Toshchakov S.V."/>
        </authorList>
    </citation>
    <scope>NUCLEOTIDE SEQUENCE [LARGE SCALE GENOMIC DNA]</scope>
    <source>
        <strain evidence="3 4">AArcht4T</strain>
    </source>
</reference>
<dbReference type="RefSeq" id="WP_124196812.1">
    <property type="nucleotide sequence ID" value="NZ_REGA01000017.1"/>
</dbReference>
<evidence type="ECO:0000313" key="4">
    <source>
        <dbReference type="Proteomes" id="UP000282323"/>
    </source>
</evidence>
<sequence length="329" mass="35879">MGGDIEISADDTETPTDDESDAEGPLEIRRATHDDYEGVVDFTSDIWADRGGDYLPDIYHEWLEDEDETDRKTFLATVDGTAVGIVQAVMLSPDEAWFQSLRVASDYRRQGVSRRLNEACFEWARNRGATVGRIMVFSWNAASLASARAIGFDPSTEFRFAYPDPDPDATGPASRTISTDPTAAWRYWTHSDARDHLRGLGLASEESWALRELTAADLERFAGETSVIVVEGPDGLSGVAYRSRTYDRRNDDGVEETWAEYGVGAWDDVGAARALFAAISRDAAATGADRTRVAIPETAGFVTDAAATGAGLADEPEFVLEIDLTADGR</sequence>
<dbReference type="AlphaFoldDB" id="A0A3N6MA01"/>